<accession>A0A8J4F8R9</accession>
<protein>
    <recommendedName>
        <fullName evidence="9">PSII 6.1 kDa protein</fullName>
    </recommendedName>
</protein>
<evidence type="ECO:0000313" key="11">
    <source>
        <dbReference type="EMBL" id="GIL64950.1"/>
    </source>
</evidence>
<feature type="transmembrane region" description="Helical" evidence="10">
    <location>
        <begin position="102"/>
        <end position="119"/>
    </location>
</feature>
<dbReference type="AlphaFoldDB" id="A0A8J4F8R9"/>
<dbReference type="InterPro" id="IPR009806">
    <property type="entry name" value="PSII_PsbW_class2"/>
</dbReference>
<proteinExistence type="inferred from homology"/>
<evidence type="ECO:0000256" key="1">
    <source>
        <dbReference type="ARBA" id="ARBA00004581"/>
    </source>
</evidence>
<evidence type="ECO:0000256" key="3">
    <source>
        <dbReference type="ARBA" id="ARBA00022528"/>
    </source>
</evidence>
<name>A0A8J4F8R9_9CHLO</name>
<dbReference type="Proteomes" id="UP000747399">
    <property type="component" value="Unassembled WGS sequence"/>
</dbReference>
<organism evidence="11 12">
    <name type="scientific">Volvox africanus</name>
    <dbReference type="NCBI Taxonomy" id="51714"/>
    <lineage>
        <taxon>Eukaryota</taxon>
        <taxon>Viridiplantae</taxon>
        <taxon>Chlorophyta</taxon>
        <taxon>core chlorophytes</taxon>
        <taxon>Chlorophyceae</taxon>
        <taxon>CS clade</taxon>
        <taxon>Chlamydomonadales</taxon>
        <taxon>Volvocaceae</taxon>
        <taxon>Volvox</taxon>
    </lineage>
</organism>
<evidence type="ECO:0000256" key="8">
    <source>
        <dbReference type="ARBA" id="ARBA00023276"/>
    </source>
</evidence>
<evidence type="ECO:0000256" key="10">
    <source>
        <dbReference type="SAM" id="Phobius"/>
    </source>
</evidence>
<comment type="similarity">
    <text evidence="2">Belongs to the psbW family.</text>
</comment>
<evidence type="ECO:0000256" key="5">
    <source>
        <dbReference type="ARBA" id="ARBA00022640"/>
    </source>
</evidence>
<keyword evidence="4" id="KW-0602">Photosynthesis</keyword>
<dbReference type="GO" id="GO:0009535">
    <property type="term" value="C:chloroplast thylakoid membrane"/>
    <property type="evidence" value="ECO:0007669"/>
    <property type="project" value="UniProtKB-SubCell"/>
</dbReference>
<dbReference type="GO" id="GO:0009523">
    <property type="term" value="C:photosystem II"/>
    <property type="evidence" value="ECO:0007669"/>
    <property type="project" value="UniProtKB-KW"/>
</dbReference>
<comment type="subcellular location">
    <subcellularLocation>
        <location evidence="1">Plastid</location>
        <location evidence="1">Chloroplast thylakoid membrane</location>
        <topology evidence="1">Single-pass membrane protein</topology>
    </subcellularLocation>
</comment>
<dbReference type="Pfam" id="PF07123">
    <property type="entry name" value="PsbW"/>
    <property type="match status" value="1"/>
</dbReference>
<evidence type="ECO:0000256" key="4">
    <source>
        <dbReference type="ARBA" id="ARBA00022531"/>
    </source>
</evidence>
<dbReference type="PANTHER" id="PTHR34552:SF1">
    <property type="entry name" value="PHOTOSYSTEM II REACTION CENTER W PROTEIN, CHLOROPLASTIC"/>
    <property type="match status" value="1"/>
</dbReference>
<evidence type="ECO:0000256" key="9">
    <source>
        <dbReference type="ARBA" id="ARBA00031756"/>
    </source>
</evidence>
<keyword evidence="10" id="KW-0812">Transmembrane</keyword>
<reference evidence="11" key="1">
    <citation type="journal article" date="2021" name="Proc. Natl. Acad. Sci. U.S.A.">
        <title>Three genomes in the algal genus Volvox reveal the fate of a haploid sex-determining region after a transition to homothallism.</title>
        <authorList>
            <person name="Yamamoto K."/>
            <person name="Hamaji T."/>
            <person name="Kawai-Toyooka H."/>
            <person name="Matsuzaki R."/>
            <person name="Takahashi F."/>
            <person name="Nishimura Y."/>
            <person name="Kawachi M."/>
            <person name="Noguchi H."/>
            <person name="Minakuchi Y."/>
            <person name="Umen J.G."/>
            <person name="Toyoda A."/>
            <person name="Nozaki H."/>
        </authorList>
    </citation>
    <scope>NUCLEOTIDE SEQUENCE</scope>
    <source>
        <strain evidence="11">NIES-3780</strain>
    </source>
</reference>
<keyword evidence="10" id="KW-1133">Transmembrane helix</keyword>
<feature type="transmembrane region" description="Helical" evidence="10">
    <location>
        <begin position="64"/>
        <end position="82"/>
    </location>
</feature>
<evidence type="ECO:0000256" key="2">
    <source>
        <dbReference type="ARBA" id="ARBA00010395"/>
    </source>
</evidence>
<evidence type="ECO:0000256" key="7">
    <source>
        <dbReference type="ARBA" id="ARBA00023136"/>
    </source>
</evidence>
<dbReference type="GO" id="GO:0015979">
    <property type="term" value="P:photosynthesis"/>
    <property type="evidence" value="ECO:0007669"/>
    <property type="project" value="UniProtKB-KW"/>
</dbReference>
<feature type="non-terminal residue" evidence="11">
    <location>
        <position position="137"/>
    </location>
</feature>
<keyword evidence="5" id="KW-0934">Plastid</keyword>
<keyword evidence="3" id="KW-0150">Chloroplast</keyword>
<comment type="caution">
    <text evidence="11">The sequence shown here is derived from an EMBL/GenBank/DDBJ whole genome shotgun (WGS) entry which is preliminary data.</text>
</comment>
<sequence>LQTANVVPEVAAYRCLHYINAKMQAISARAPRVAAKPVCRSGARAPLRVVCKATSAKEQVAKKIALLSTLPMTLASSPAWALVDERLNGDGTGLPFGVNEPVLGWVLTGVFGVMWALWFNGQRDLGDFEDNDSGLKL</sequence>
<evidence type="ECO:0000256" key="6">
    <source>
        <dbReference type="ARBA" id="ARBA00023078"/>
    </source>
</evidence>
<dbReference type="GO" id="GO:0042549">
    <property type="term" value="P:photosystem II stabilization"/>
    <property type="evidence" value="ECO:0007669"/>
    <property type="project" value="TreeGrafter"/>
</dbReference>
<evidence type="ECO:0000313" key="12">
    <source>
        <dbReference type="Proteomes" id="UP000747399"/>
    </source>
</evidence>
<dbReference type="EMBL" id="BNCO01000071">
    <property type="protein sequence ID" value="GIL64950.1"/>
    <property type="molecule type" value="Genomic_DNA"/>
</dbReference>
<dbReference type="PANTHER" id="PTHR34552">
    <property type="entry name" value="PHOTOSYSTEM II REACTION CENTER W PROTEIN, CHLOROPLASTIC"/>
    <property type="match status" value="1"/>
</dbReference>
<keyword evidence="12" id="KW-1185">Reference proteome</keyword>
<keyword evidence="6" id="KW-0793">Thylakoid</keyword>
<keyword evidence="8" id="KW-0604">Photosystem II</keyword>
<keyword evidence="7 10" id="KW-0472">Membrane</keyword>
<gene>
    <name evidence="11" type="ORF">Vafri_18810</name>
</gene>